<gene>
    <name evidence="3" type="ORF">BECKLFY1418B_GA0070995_100360</name>
</gene>
<dbReference type="Gene3D" id="3.40.50.10140">
    <property type="entry name" value="Toll/interleukin-1 receptor homology (TIR) domain"/>
    <property type="match status" value="1"/>
</dbReference>
<evidence type="ECO:0000256" key="1">
    <source>
        <dbReference type="SAM" id="MobiDB-lite"/>
    </source>
</evidence>
<dbReference type="InterPro" id="IPR011990">
    <property type="entry name" value="TPR-like_helical_dom_sf"/>
</dbReference>
<dbReference type="InterPro" id="IPR027417">
    <property type="entry name" value="P-loop_NTPase"/>
</dbReference>
<sequence length="1076" mass="118659">MADQVFISYSRKDKTFLDELRTHLKPYLRSGSVSAWSDEDIAPGARWRHQIEKARARARVAVLLASPDFLASDFIHENELGPFLQGAEAGGVTILWVRVRACAYTETSLQDYQAVVSPPERPLARMEGAERDDAWLAVCEEIKKAVAKAEAAAEATEKNIQTDPRVEPSAPVGTVPSSSQSAPKSIAPSRLLELGVTERFHELVGREQEQQLLRHAWNDDTTRILVLVAEGGIGKTSLVADWLVEHFVTTGWADVDAFFDWSFYSQGTRDQSSATSGQFLDAALRHFGDTALADSAASGDQKAEGLARRVAARRALLILDGLEPLQHPSRQRELAGRLKDTGMRRFLRVLAQTPEHGGGLCVVTTRVPVVDLRRFESQERKQGTVRRHRLDQLSPEATARLLHGAGACRAGAVSIEAHDGELLQAAEEIQGHALTAQLLGGYVKYAHGGDIRRRDRVDWPALDAEQEGHAGSVMRAYEHWFRQNGITGEGQLAVLRLLGLFDRPADSGCLAALRRAPAISGLTEPLVALSEGDWNALINRFATEHRLISVVGSDEEARLDCHPLIRAWFAHELRHKESAAWREGHRRLFEHLITTTEPLPDTLEGLQPLYQAVAHGCHAGLPQRALEEIYIGRILRGTDESDGYYSIRKLGAMAEDLGAAACFFAEPWRQPLPDLPRPAQAWLFSQAAHLLRNLGRIAEALEPMRAGSEIAEKRQDWRNVAIGAIALGDLELLLGDMASAVKTAARAVKLAERSEDLFTRIGSRATHAHARHQAGRYTKAKRGFAEAEGLQAEFQPKFPRLYSGRGFWYCDLLLGEAERAAWRAVLLHGRMATRAGVHLLSPPGQDWEAYILGCNRVIERATETLGWARADGEKLSIALDQITLGRAGLYRALLSRYRKNKGTEGTACAKPQPASAWARGANVSECRDTAAGRFDATAAGHPSEAGPQAFPSLPEKTAATIEEHLDDAVNGLREANEISLLPHGLVTRAWLRLLLGDRARGIADLDEAWGIAERGPMPLLMVDILLGRARLFPEADREGLAHWGTPRDEIREARRLIEKHGYHRRDRELADVEAVL</sequence>
<dbReference type="PANTHER" id="PTHR47691:SF3">
    <property type="entry name" value="HTH-TYPE TRANSCRIPTIONAL REGULATOR RV0890C-RELATED"/>
    <property type="match status" value="1"/>
</dbReference>
<name>A0A450U5L9_9GAMM</name>
<dbReference type="PROSITE" id="PS50104">
    <property type="entry name" value="TIR"/>
    <property type="match status" value="1"/>
</dbReference>
<feature type="domain" description="TIR" evidence="2">
    <location>
        <begin position="1"/>
        <end position="150"/>
    </location>
</feature>
<dbReference type="PANTHER" id="PTHR47691">
    <property type="entry name" value="REGULATOR-RELATED"/>
    <property type="match status" value="1"/>
</dbReference>
<organism evidence="3">
    <name type="scientific">Candidatus Kentrum sp. LFY</name>
    <dbReference type="NCBI Taxonomy" id="2126342"/>
    <lineage>
        <taxon>Bacteria</taxon>
        <taxon>Pseudomonadati</taxon>
        <taxon>Pseudomonadota</taxon>
        <taxon>Gammaproteobacteria</taxon>
        <taxon>Candidatus Kentrum</taxon>
    </lineage>
</organism>
<dbReference type="Gene3D" id="3.40.50.300">
    <property type="entry name" value="P-loop containing nucleotide triphosphate hydrolases"/>
    <property type="match status" value="1"/>
</dbReference>
<dbReference type="SUPFAM" id="SSF48452">
    <property type="entry name" value="TPR-like"/>
    <property type="match status" value="1"/>
</dbReference>
<feature type="region of interest" description="Disordered" evidence="1">
    <location>
        <begin position="155"/>
        <end position="184"/>
    </location>
</feature>
<dbReference type="EMBL" id="CAADFF010000003">
    <property type="protein sequence ID" value="VFJ86496.1"/>
    <property type="molecule type" value="Genomic_DNA"/>
</dbReference>
<dbReference type="SMART" id="SM00255">
    <property type="entry name" value="TIR"/>
    <property type="match status" value="1"/>
</dbReference>
<dbReference type="AlphaFoldDB" id="A0A450U5L9"/>
<proteinExistence type="predicted"/>
<protein>
    <submittedName>
        <fullName evidence="3">AAA ATPase domain-containing protein</fullName>
    </submittedName>
</protein>
<dbReference type="InterPro" id="IPR035897">
    <property type="entry name" value="Toll_tir_struct_dom_sf"/>
</dbReference>
<evidence type="ECO:0000313" key="3">
    <source>
        <dbReference type="EMBL" id="VFJ86496.1"/>
    </source>
</evidence>
<dbReference type="Pfam" id="PF13676">
    <property type="entry name" value="TIR_2"/>
    <property type="match status" value="1"/>
</dbReference>
<evidence type="ECO:0000259" key="2">
    <source>
        <dbReference type="PROSITE" id="PS50104"/>
    </source>
</evidence>
<dbReference type="Gene3D" id="1.25.40.10">
    <property type="entry name" value="Tetratricopeptide repeat domain"/>
    <property type="match status" value="1"/>
</dbReference>
<dbReference type="GO" id="GO:0007165">
    <property type="term" value="P:signal transduction"/>
    <property type="evidence" value="ECO:0007669"/>
    <property type="project" value="InterPro"/>
</dbReference>
<dbReference type="InterPro" id="IPR000157">
    <property type="entry name" value="TIR_dom"/>
</dbReference>
<reference evidence="3" key="1">
    <citation type="submission" date="2019-02" db="EMBL/GenBank/DDBJ databases">
        <authorList>
            <person name="Gruber-Vodicka R. H."/>
            <person name="Seah K. B. B."/>
        </authorList>
    </citation>
    <scope>NUCLEOTIDE SEQUENCE</scope>
    <source>
        <strain evidence="3">BECK_M7</strain>
    </source>
</reference>
<accession>A0A450U5L9</accession>
<dbReference type="SUPFAM" id="SSF52540">
    <property type="entry name" value="P-loop containing nucleoside triphosphate hydrolases"/>
    <property type="match status" value="1"/>
</dbReference>
<dbReference type="SUPFAM" id="SSF52200">
    <property type="entry name" value="Toll/Interleukin receptor TIR domain"/>
    <property type="match status" value="1"/>
</dbReference>